<feature type="domain" description="DUF5672" evidence="1">
    <location>
        <begin position="79"/>
        <end position="199"/>
    </location>
</feature>
<dbReference type="InterPro" id="IPR043729">
    <property type="entry name" value="DUF5672"/>
</dbReference>
<keyword evidence="3" id="KW-1185">Reference proteome</keyword>
<reference evidence="2" key="1">
    <citation type="submission" date="2021-02" db="EMBL/GenBank/DDBJ databases">
        <title>First Annotated Genome of the Yellow-green Alga Tribonema minus.</title>
        <authorList>
            <person name="Mahan K.M."/>
        </authorList>
    </citation>
    <scope>NUCLEOTIDE SEQUENCE</scope>
    <source>
        <strain evidence="2">UTEX B ZZ1240</strain>
    </source>
</reference>
<sequence>MNAPCTHRNSSENDRVAVIVETRDAFFLPLVIKNAADKLGNEWNTHIFAPPALLATLRGLFPNCAFTTTKLHVEPPFTSSKYSALLRRPSFWNAIREETILIFQLDTLFLRGIPKWAEEYDYIGAPCGEVTEDKVVFNGGLSLRKKAAMLRTCGGDDTICESEPEDVYYTRKLRNHGGKLPSVSTALRFACESLYHEDACGVHGTDKYYINPEVIFTEQVRRASH</sequence>
<accession>A0A835ZA04</accession>
<protein>
    <recommendedName>
        <fullName evidence="1">DUF5672 domain-containing protein</fullName>
    </recommendedName>
</protein>
<proteinExistence type="predicted"/>
<comment type="caution">
    <text evidence="2">The sequence shown here is derived from an EMBL/GenBank/DDBJ whole genome shotgun (WGS) entry which is preliminary data.</text>
</comment>
<name>A0A835ZA04_9STRA</name>
<dbReference type="Pfam" id="PF18922">
    <property type="entry name" value="DUF5672"/>
    <property type="match status" value="1"/>
</dbReference>
<evidence type="ECO:0000313" key="3">
    <source>
        <dbReference type="Proteomes" id="UP000664859"/>
    </source>
</evidence>
<dbReference type="OrthoDB" id="10025998at2759"/>
<organism evidence="2 3">
    <name type="scientific">Tribonema minus</name>
    <dbReference type="NCBI Taxonomy" id="303371"/>
    <lineage>
        <taxon>Eukaryota</taxon>
        <taxon>Sar</taxon>
        <taxon>Stramenopiles</taxon>
        <taxon>Ochrophyta</taxon>
        <taxon>PX clade</taxon>
        <taxon>Xanthophyceae</taxon>
        <taxon>Tribonematales</taxon>
        <taxon>Tribonemataceae</taxon>
        <taxon>Tribonema</taxon>
    </lineage>
</organism>
<evidence type="ECO:0000313" key="2">
    <source>
        <dbReference type="EMBL" id="KAG5186274.1"/>
    </source>
</evidence>
<dbReference type="AlphaFoldDB" id="A0A835ZA04"/>
<evidence type="ECO:0000259" key="1">
    <source>
        <dbReference type="Pfam" id="PF18922"/>
    </source>
</evidence>
<dbReference type="EMBL" id="JAFCMP010000112">
    <property type="protein sequence ID" value="KAG5186274.1"/>
    <property type="molecule type" value="Genomic_DNA"/>
</dbReference>
<dbReference type="Proteomes" id="UP000664859">
    <property type="component" value="Unassembled WGS sequence"/>
</dbReference>
<gene>
    <name evidence="2" type="ORF">JKP88DRAFT_157159</name>
</gene>